<feature type="transmembrane region" description="Helical" evidence="1">
    <location>
        <begin position="19"/>
        <end position="37"/>
    </location>
</feature>
<evidence type="ECO:0000256" key="1">
    <source>
        <dbReference type="SAM" id="Phobius"/>
    </source>
</evidence>
<organism evidence="2 3">
    <name type="scientific">Aspergillus ruber (strain CBS 135680)</name>
    <dbReference type="NCBI Taxonomy" id="1388766"/>
    <lineage>
        <taxon>Eukaryota</taxon>
        <taxon>Fungi</taxon>
        <taxon>Dikarya</taxon>
        <taxon>Ascomycota</taxon>
        <taxon>Pezizomycotina</taxon>
        <taxon>Eurotiomycetes</taxon>
        <taxon>Eurotiomycetidae</taxon>
        <taxon>Eurotiales</taxon>
        <taxon>Aspergillaceae</taxon>
        <taxon>Aspergillus</taxon>
        <taxon>Aspergillus subgen. Aspergillus</taxon>
    </lineage>
</organism>
<proteinExistence type="predicted"/>
<dbReference type="Proteomes" id="UP000019804">
    <property type="component" value="Unassembled WGS sequence"/>
</dbReference>
<keyword evidence="3" id="KW-1185">Reference proteome</keyword>
<evidence type="ECO:0000313" key="2">
    <source>
        <dbReference type="EMBL" id="EYE90245.1"/>
    </source>
</evidence>
<dbReference type="AlphaFoldDB" id="A0A017S248"/>
<sequence length="95" mass="10445">MCFSIYPVTPSSYVHITQYIHFMPISFVNLAAVTFAVRTKFRVSSGNLRRPSQLCARNTQNTQAFLVAFQGIRHFGGCRAGAGAIRTSNATACQL</sequence>
<dbReference type="GeneID" id="63693437"/>
<reference evidence="3" key="1">
    <citation type="journal article" date="2014" name="Nat. Commun.">
        <title>Genomic adaptations of the halophilic Dead Sea filamentous fungus Eurotium rubrum.</title>
        <authorList>
            <person name="Kis-Papo T."/>
            <person name="Weig A.R."/>
            <person name="Riley R."/>
            <person name="Persoh D."/>
            <person name="Salamov A."/>
            <person name="Sun H."/>
            <person name="Lipzen A."/>
            <person name="Wasser S.P."/>
            <person name="Rambold G."/>
            <person name="Grigoriev I.V."/>
            <person name="Nevo E."/>
        </authorList>
    </citation>
    <scope>NUCLEOTIDE SEQUENCE [LARGE SCALE GENOMIC DNA]</scope>
    <source>
        <strain evidence="3">CBS 135680</strain>
    </source>
</reference>
<evidence type="ECO:0000313" key="3">
    <source>
        <dbReference type="Proteomes" id="UP000019804"/>
    </source>
</evidence>
<keyword evidence="1" id="KW-1133">Transmembrane helix</keyword>
<protein>
    <submittedName>
        <fullName evidence="2">Uncharacterized protein</fullName>
    </submittedName>
</protein>
<dbReference type="RefSeq" id="XP_040633935.1">
    <property type="nucleotide sequence ID" value="XM_040778313.1"/>
</dbReference>
<keyword evidence="1" id="KW-0472">Membrane</keyword>
<gene>
    <name evidence="2" type="ORF">EURHEDRAFT_314110</name>
</gene>
<dbReference type="EMBL" id="KK088465">
    <property type="protein sequence ID" value="EYE90245.1"/>
    <property type="molecule type" value="Genomic_DNA"/>
</dbReference>
<dbReference type="HOGENOM" id="CLU_2372428_0_0_1"/>
<name>A0A017S248_ASPRC</name>
<accession>A0A017S248</accession>
<keyword evidence="1" id="KW-0812">Transmembrane</keyword>